<proteinExistence type="inferred from homology"/>
<evidence type="ECO:0000256" key="6">
    <source>
        <dbReference type="ARBA" id="ARBA00022833"/>
    </source>
</evidence>
<keyword evidence="6 11" id="KW-0862">Zinc</keyword>
<keyword evidence="9 11" id="KW-0234">DNA repair</keyword>
<dbReference type="PANTHER" id="PTHR12831">
    <property type="entry name" value="TRANSCRIPTION INITIATION FACTOR IIH TFIIH , POLYPEPTIDE 3-RELATED"/>
    <property type="match status" value="1"/>
</dbReference>
<evidence type="ECO:0000313" key="13">
    <source>
        <dbReference type="EMBL" id="EOY16262.1"/>
    </source>
</evidence>
<sequence length="274" mass="30528">MASAPSKLYADDVSLVVVLVDTNPFFWSASSLSFSQFLSHVLAFLNAILTLNQLNQVVVIATGYNSCNYIFDSSSDLNQSFENGRMPVMCSSLLQKLEEFLIKDEQLSKEVPEGRIKSSLLSGSLSMALCYIQRVFRSGALHPHPRILCLQGSPDGPEQYVAIMNAIFSAQRSMVPIDSCYMGAQNSAFLQQASYITGGVHHKPQHLDGLFQYLMTIFATDLHSRSFLHLPKPVGVDFRASKFYYLLNFGGSFILGNFCFILDIAQLPCFIYKQ</sequence>
<evidence type="ECO:0000256" key="2">
    <source>
        <dbReference type="ARBA" id="ARBA00005273"/>
    </source>
</evidence>
<keyword evidence="12" id="KW-1133">Transmembrane helix</keyword>
<keyword evidence="12" id="KW-0472">Membrane</keyword>
<dbReference type="AlphaFoldDB" id="A0A061FHW1"/>
<evidence type="ECO:0000256" key="4">
    <source>
        <dbReference type="ARBA" id="ARBA00022763"/>
    </source>
</evidence>
<dbReference type="EMBL" id="CM001886">
    <property type="protein sequence ID" value="EOY16262.1"/>
    <property type="molecule type" value="Genomic_DNA"/>
</dbReference>
<evidence type="ECO:0000256" key="5">
    <source>
        <dbReference type="ARBA" id="ARBA00022771"/>
    </source>
</evidence>
<evidence type="ECO:0000313" key="14">
    <source>
        <dbReference type="Proteomes" id="UP000026915"/>
    </source>
</evidence>
<keyword evidence="5 11" id="KW-0863">Zinc-finger</keyword>
<dbReference type="FunFam" id="3.40.50.410:FF:000064">
    <property type="entry name" value="RNA polymerase II transcription factor B subunit 4"/>
    <property type="match status" value="1"/>
</dbReference>
<organism evidence="13 14">
    <name type="scientific">Theobroma cacao</name>
    <name type="common">Cacao</name>
    <name type="synonym">Cocoa</name>
    <dbReference type="NCBI Taxonomy" id="3641"/>
    <lineage>
        <taxon>Eukaryota</taxon>
        <taxon>Viridiplantae</taxon>
        <taxon>Streptophyta</taxon>
        <taxon>Embryophyta</taxon>
        <taxon>Tracheophyta</taxon>
        <taxon>Spermatophyta</taxon>
        <taxon>Magnoliopsida</taxon>
        <taxon>eudicotyledons</taxon>
        <taxon>Gunneridae</taxon>
        <taxon>Pentapetalae</taxon>
        <taxon>rosids</taxon>
        <taxon>malvids</taxon>
        <taxon>Malvales</taxon>
        <taxon>Malvaceae</taxon>
        <taxon>Byttnerioideae</taxon>
        <taxon>Theobroma</taxon>
    </lineage>
</organism>
<protein>
    <recommendedName>
        <fullName evidence="11">General transcription and DNA repair factor IIH subunit TFB4</fullName>
    </recommendedName>
    <alternativeName>
        <fullName evidence="11">RNA polymerase II transcription factor B subunit 4</fullName>
    </alternativeName>
</protein>
<dbReference type="Gene3D" id="3.40.50.410">
    <property type="entry name" value="von Willebrand factor, type A domain"/>
    <property type="match status" value="1"/>
</dbReference>
<dbReference type="GO" id="GO:0006289">
    <property type="term" value="P:nucleotide-excision repair"/>
    <property type="evidence" value="ECO:0007669"/>
    <property type="project" value="UniProtKB-UniRule"/>
</dbReference>
<dbReference type="InterPro" id="IPR004600">
    <property type="entry name" value="TFIIH_Tfb4/GTF2H3"/>
</dbReference>
<gene>
    <name evidence="13" type="ORF">TCM_035096</name>
</gene>
<evidence type="ECO:0000256" key="12">
    <source>
        <dbReference type="SAM" id="Phobius"/>
    </source>
</evidence>
<evidence type="ECO:0000256" key="3">
    <source>
        <dbReference type="ARBA" id="ARBA00022723"/>
    </source>
</evidence>
<accession>A0A061FHW1</accession>
<evidence type="ECO:0000256" key="10">
    <source>
        <dbReference type="ARBA" id="ARBA00023242"/>
    </source>
</evidence>
<reference evidence="13 14" key="1">
    <citation type="journal article" date="2013" name="Genome Biol.">
        <title>The genome sequence of the most widely cultivated cacao type and its use to identify candidate genes regulating pod color.</title>
        <authorList>
            <person name="Motamayor J.C."/>
            <person name="Mockaitis K."/>
            <person name="Schmutz J."/>
            <person name="Haiminen N."/>
            <person name="Iii D.L."/>
            <person name="Cornejo O."/>
            <person name="Findley S.D."/>
            <person name="Zheng P."/>
            <person name="Utro F."/>
            <person name="Royaert S."/>
            <person name="Saski C."/>
            <person name="Jenkins J."/>
            <person name="Podicheti R."/>
            <person name="Zhao M."/>
            <person name="Scheffler B.E."/>
            <person name="Stack J.C."/>
            <person name="Feltus F.A."/>
            <person name="Mustiga G.M."/>
            <person name="Amores F."/>
            <person name="Phillips W."/>
            <person name="Marelli J.P."/>
            <person name="May G.D."/>
            <person name="Shapiro H."/>
            <person name="Ma J."/>
            <person name="Bustamante C.D."/>
            <person name="Schnell R.J."/>
            <person name="Main D."/>
            <person name="Gilbert D."/>
            <person name="Parida L."/>
            <person name="Kuhn D.N."/>
        </authorList>
    </citation>
    <scope>NUCLEOTIDE SEQUENCE [LARGE SCALE GENOMIC DNA]</scope>
    <source>
        <strain evidence="14">cv. Matina 1-6</strain>
    </source>
</reference>
<keyword evidence="10 11" id="KW-0539">Nucleus</keyword>
<comment type="similarity">
    <text evidence="2 11">Belongs to the TFB4 family.</text>
</comment>
<dbReference type="GO" id="GO:0000439">
    <property type="term" value="C:transcription factor TFIIH core complex"/>
    <property type="evidence" value="ECO:0007669"/>
    <property type="project" value="UniProtKB-UniRule"/>
</dbReference>
<feature type="transmembrane region" description="Helical" evidence="12">
    <location>
        <begin position="243"/>
        <end position="265"/>
    </location>
</feature>
<evidence type="ECO:0000256" key="9">
    <source>
        <dbReference type="ARBA" id="ARBA00023204"/>
    </source>
</evidence>
<evidence type="ECO:0000256" key="7">
    <source>
        <dbReference type="ARBA" id="ARBA00023015"/>
    </source>
</evidence>
<dbReference type="Proteomes" id="UP000026915">
    <property type="component" value="Chromosome 8"/>
</dbReference>
<keyword evidence="14" id="KW-1185">Reference proteome</keyword>
<dbReference type="HOGENOM" id="CLU_040211_1_0_1"/>
<comment type="subcellular location">
    <subcellularLocation>
        <location evidence="1 11">Nucleus</location>
    </subcellularLocation>
</comment>
<dbReference type="GO" id="GO:0006355">
    <property type="term" value="P:regulation of DNA-templated transcription"/>
    <property type="evidence" value="ECO:0007669"/>
    <property type="project" value="InterPro"/>
</dbReference>
<dbReference type="Pfam" id="PF03850">
    <property type="entry name" value="Tfb4"/>
    <property type="match status" value="1"/>
</dbReference>
<keyword evidence="3 11" id="KW-0479">Metal-binding</keyword>
<comment type="function">
    <text evidence="11">Component of the general transcription and DNA repair factor IIH (TFIIH) core complex, which is involved in general and transcription-coupled nucleotide excision repair (NER) of damaged DNA and, when complexed to CAK, in RNA transcription by RNA polymerase II. In NER, TFIIH acts by opening DNA around the lesion to allow the excision of the damaged oligonucleotide and its replacement by a new DNA fragment. In transcription, TFIIH has an essential role in transcription initiation. When the pre-initiation complex (PIC) has been established, TFIIH is required for promoter opening and promoter escape. Phosphorylation of the C-terminal tail (CTD) of the largest subunit of RNA polymerase II by the kinase module CAK controls the initiation of transcription.</text>
</comment>
<dbReference type="Gramene" id="EOY16262">
    <property type="protein sequence ID" value="EOY16262"/>
    <property type="gene ID" value="TCM_035096"/>
</dbReference>
<evidence type="ECO:0000256" key="11">
    <source>
        <dbReference type="RuleBase" id="RU368090"/>
    </source>
</evidence>
<evidence type="ECO:0000256" key="1">
    <source>
        <dbReference type="ARBA" id="ARBA00004123"/>
    </source>
</evidence>
<keyword evidence="12" id="KW-0812">Transmembrane</keyword>
<dbReference type="PANTHER" id="PTHR12831:SF0">
    <property type="entry name" value="GENERAL TRANSCRIPTION FACTOR IIH SUBUNIT 3"/>
    <property type="match status" value="1"/>
</dbReference>
<evidence type="ECO:0000256" key="8">
    <source>
        <dbReference type="ARBA" id="ARBA00023163"/>
    </source>
</evidence>
<keyword evidence="7 11" id="KW-0805">Transcription regulation</keyword>
<dbReference type="GO" id="GO:0008270">
    <property type="term" value="F:zinc ion binding"/>
    <property type="evidence" value="ECO:0007669"/>
    <property type="project" value="UniProtKB-KW"/>
</dbReference>
<keyword evidence="8 11" id="KW-0804">Transcription</keyword>
<dbReference type="InterPro" id="IPR036465">
    <property type="entry name" value="vWFA_dom_sf"/>
</dbReference>
<dbReference type="GO" id="GO:0005675">
    <property type="term" value="C:transcription factor TFIIH holo complex"/>
    <property type="evidence" value="ECO:0007669"/>
    <property type="project" value="UniProtKB-UniRule"/>
</dbReference>
<comment type="subunit">
    <text evidence="11">Component of the 7-subunit TFIIH core complex composed of XPB, XPD, TFB1/GTF2H1, GTF2H2/P44, TFB4/GTF2H3, TFB2/GTF2H4 and TFB5/GTF2H5, which is active in NER. The core complex associates with the 3-subunit CDK-activating kinase (CAK) module composed of CYCH1/cyclin H1, CDKD and MAT1/At4g30820 to form the 10-subunit holoenzyme (holo-TFIIH) active in transcription.</text>
</comment>
<name>A0A061FHW1_THECC</name>
<keyword evidence="4 11" id="KW-0227">DNA damage</keyword>